<dbReference type="PROSITE" id="PS50157">
    <property type="entry name" value="ZINC_FINGER_C2H2_2"/>
    <property type="match status" value="1"/>
</dbReference>
<evidence type="ECO:0000313" key="2">
    <source>
        <dbReference type="Proteomes" id="UP000092462"/>
    </source>
</evidence>
<sequence length="302" mass="34324">MDGEILEGFLCPVCKEDLKSPERLTNHVEQQHAEEQIILKSLKEIFGFARKKILNSEESTNLSKALLDSSLSLKSNIFVMSKIDTPSEDIIQEIGGECDHIAYFKAVRNPRLERYATETNKLVIRLHKLLRDRPRDPIQRKMHEQERVPWLDGKDVDNTSKSILTIPAPQGSRSDALKKALRLACVTYIKEELLSLPQLPLEDEIDRLQRKRCEETEMRIEQEREMATQALERYEQSRNFSSGTTTPCAPCAVKGSAVASLDNWSVTKLAFDWPSANFKEQHQGATALNPLNQTYSTAVISN</sequence>
<reference evidence="1" key="1">
    <citation type="submission" date="2022-08" db="UniProtKB">
        <authorList>
            <consortium name="EnsemblMetazoa"/>
        </authorList>
    </citation>
    <scope>IDENTIFICATION</scope>
    <source>
        <strain evidence="1">Israel</strain>
    </source>
</reference>
<name>A0A1B0D3J4_PHLPP</name>
<dbReference type="PROSITE" id="PS00028">
    <property type="entry name" value="ZINC_FINGER_C2H2_1"/>
    <property type="match status" value="1"/>
</dbReference>
<dbReference type="EMBL" id="AJVK01023581">
    <property type="status" value="NOT_ANNOTATED_CDS"/>
    <property type="molecule type" value="Genomic_DNA"/>
</dbReference>
<evidence type="ECO:0000313" key="1">
    <source>
        <dbReference type="EnsemblMetazoa" id="PPAI001917-PA"/>
    </source>
</evidence>
<dbReference type="VEuPathDB" id="VectorBase:PPAPM1_010197"/>
<organism evidence="1 2">
    <name type="scientific">Phlebotomus papatasi</name>
    <name type="common">Sandfly</name>
    <dbReference type="NCBI Taxonomy" id="29031"/>
    <lineage>
        <taxon>Eukaryota</taxon>
        <taxon>Metazoa</taxon>
        <taxon>Ecdysozoa</taxon>
        <taxon>Arthropoda</taxon>
        <taxon>Hexapoda</taxon>
        <taxon>Insecta</taxon>
        <taxon>Pterygota</taxon>
        <taxon>Neoptera</taxon>
        <taxon>Endopterygota</taxon>
        <taxon>Diptera</taxon>
        <taxon>Nematocera</taxon>
        <taxon>Psychodoidea</taxon>
        <taxon>Psychodidae</taxon>
        <taxon>Phlebotomus</taxon>
        <taxon>Phlebotomus</taxon>
    </lineage>
</organism>
<dbReference type="EnsemblMetazoa" id="PPAI001917-RA">
    <property type="protein sequence ID" value="PPAI001917-PA"/>
    <property type="gene ID" value="PPAI001917"/>
</dbReference>
<dbReference type="InterPro" id="IPR013087">
    <property type="entry name" value="Znf_C2H2_type"/>
</dbReference>
<dbReference type="AlphaFoldDB" id="A0A1B0D3J4"/>
<accession>A0A1B0D3J4</accession>
<keyword evidence="2" id="KW-1185">Reference proteome</keyword>
<protein>
    <submittedName>
        <fullName evidence="1">Uncharacterized protein</fullName>
    </submittedName>
</protein>
<proteinExistence type="predicted"/>
<dbReference type="Proteomes" id="UP000092462">
    <property type="component" value="Unassembled WGS sequence"/>
</dbReference>
<dbReference type="VEuPathDB" id="VectorBase:PPAI001917"/>